<evidence type="ECO:0000313" key="3">
    <source>
        <dbReference type="Proteomes" id="UP000838756"/>
    </source>
</evidence>
<proteinExistence type="predicted"/>
<gene>
    <name evidence="2" type="primary">jg22808</name>
    <name evidence="2" type="ORF">PAEG_LOCUS18473</name>
</gene>
<reference evidence="2" key="1">
    <citation type="submission" date="2022-03" db="EMBL/GenBank/DDBJ databases">
        <authorList>
            <person name="Lindestad O."/>
        </authorList>
    </citation>
    <scope>NUCLEOTIDE SEQUENCE</scope>
</reference>
<dbReference type="EMBL" id="CAKXAJ010025625">
    <property type="protein sequence ID" value="CAH2242116.1"/>
    <property type="molecule type" value="Genomic_DNA"/>
</dbReference>
<comment type="caution">
    <text evidence="2">The sequence shown here is derived from an EMBL/GenBank/DDBJ whole genome shotgun (WGS) entry which is preliminary data.</text>
</comment>
<name>A0A8S4RXV2_9NEOP</name>
<feature type="region of interest" description="Disordered" evidence="1">
    <location>
        <begin position="1"/>
        <end position="42"/>
    </location>
</feature>
<dbReference type="AlphaFoldDB" id="A0A8S4RXV2"/>
<sequence>MSALPRAARPRVRHARRAAAKTQQPLPRRTAEVRASQRVPREPDNIASLMNRKCPHDTASVVLFIIRPFQTSQPANFPLVGSGVLFQRTAVGRVSGLIVKVMLTGTNGLTRSPPQPSFLALQPGRTEPSTDHYNS</sequence>
<accession>A0A8S4RXV2</accession>
<evidence type="ECO:0000256" key="1">
    <source>
        <dbReference type="SAM" id="MobiDB-lite"/>
    </source>
</evidence>
<feature type="compositionally biased region" description="Basic residues" evidence="1">
    <location>
        <begin position="8"/>
        <end position="19"/>
    </location>
</feature>
<evidence type="ECO:0000313" key="2">
    <source>
        <dbReference type="EMBL" id="CAH2242116.1"/>
    </source>
</evidence>
<dbReference type="Proteomes" id="UP000838756">
    <property type="component" value="Unassembled WGS sequence"/>
</dbReference>
<keyword evidence="3" id="KW-1185">Reference proteome</keyword>
<organism evidence="2 3">
    <name type="scientific">Pararge aegeria aegeria</name>
    <dbReference type="NCBI Taxonomy" id="348720"/>
    <lineage>
        <taxon>Eukaryota</taxon>
        <taxon>Metazoa</taxon>
        <taxon>Ecdysozoa</taxon>
        <taxon>Arthropoda</taxon>
        <taxon>Hexapoda</taxon>
        <taxon>Insecta</taxon>
        <taxon>Pterygota</taxon>
        <taxon>Neoptera</taxon>
        <taxon>Endopterygota</taxon>
        <taxon>Lepidoptera</taxon>
        <taxon>Glossata</taxon>
        <taxon>Ditrysia</taxon>
        <taxon>Papilionoidea</taxon>
        <taxon>Nymphalidae</taxon>
        <taxon>Satyrinae</taxon>
        <taxon>Satyrini</taxon>
        <taxon>Parargina</taxon>
        <taxon>Pararge</taxon>
    </lineage>
</organism>
<feature type="region of interest" description="Disordered" evidence="1">
    <location>
        <begin position="109"/>
        <end position="135"/>
    </location>
</feature>
<protein>
    <submittedName>
        <fullName evidence="2">Jg22808 protein</fullName>
    </submittedName>
</protein>